<dbReference type="AlphaFoldDB" id="A0A8C6KDX1"/>
<dbReference type="Ensembl" id="ENSNFUT00015003845.1">
    <property type="protein sequence ID" value="ENSNFUP00015003632.1"/>
    <property type="gene ID" value="ENSNFUG00015001833.1"/>
</dbReference>
<evidence type="ECO:0000313" key="1">
    <source>
        <dbReference type="Ensembl" id="ENSNFUP00015003632.1"/>
    </source>
</evidence>
<proteinExistence type="predicted"/>
<evidence type="ECO:0000313" key="2">
    <source>
        <dbReference type="Proteomes" id="UP000694548"/>
    </source>
</evidence>
<reference evidence="1" key="1">
    <citation type="submission" date="2014-08" db="EMBL/GenBank/DDBJ databases">
        <authorList>
            <person name="Senf B."/>
            <person name="Petzold A."/>
            <person name="Downie B.R."/>
            <person name="Koch P."/>
            <person name="Platzer M."/>
        </authorList>
    </citation>
    <scope>NUCLEOTIDE SEQUENCE [LARGE SCALE GENOMIC DNA]</scope>
    <source>
        <strain evidence="1">GRZ</strain>
    </source>
</reference>
<protein>
    <submittedName>
        <fullName evidence="1">Uncharacterized protein</fullName>
    </submittedName>
</protein>
<keyword evidence="2" id="KW-1185">Reference proteome</keyword>
<reference evidence="1" key="3">
    <citation type="submission" date="2025-09" db="UniProtKB">
        <authorList>
            <consortium name="Ensembl"/>
        </authorList>
    </citation>
    <scope>IDENTIFICATION</scope>
</reference>
<name>A0A8C6KDX1_NOTFU</name>
<dbReference type="Proteomes" id="UP000694548">
    <property type="component" value="Chromosome sgr04"/>
</dbReference>
<sequence>MFYIFLKIHLKPSARWLKFGFIWVFQKENDPKHLSELDSDWLKQTNANLVEWTFIKSNFFAGIKGVC</sequence>
<organism evidence="1 2">
    <name type="scientific">Nothobranchius furzeri</name>
    <name type="common">Turquoise killifish</name>
    <dbReference type="NCBI Taxonomy" id="105023"/>
    <lineage>
        <taxon>Eukaryota</taxon>
        <taxon>Metazoa</taxon>
        <taxon>Chordata</taxon>
        <taxon>Craniata</taxon>
        <taxon>Vertebrata</taxon>
        <taxon>Euteleostomi</taxon>
        <taxon>Actinopterygii</taxon>
        <taxon>Neopterygii</taxon>
        <taxon>Teleostei</taxon>
        <taxon>Neoteleostei</taxon>
        <taxon>Acanthomorphata</taxon>
        <taxon>Ovalentaria</taxon>
        <taxon>Atherinomorphae</taxon>
        <taxon>Cyprinodontiformes</taxon>
        <taxon>Nothobranchiidae</taxon>
        <taxon>Nothobranchius</taxon>
    </lineage>
</organism>
<accession>A0A8C6KDX1</accession>
<reference evidence="1" key="2">
    <citation type="submission" date="2025-08" db="UniProtKB">
        <authorList>
            <consortium name="Ensembl"/>
        </authorList>
    </citation>
    <scope>IDENTIFICATION</scope>
</reference>